<name>A0A8X6U112_NEPPI</name>
<sequence>MPFQRILSDVKRMELELSNNRQLVESKLQIVFLPWGGDDVFNPYTNPMGTSYLTTYTRQQFSIYTHPTQKSEASAKAFTILRVAVKEVTPKKRIYGAKWGFLRSFWKLKKKLKCFSHSSKKENKFM</sequence>
<gene>
    <name evidence="1" type="ORF">NPIL_564161</name>
</gene>
<accession>A0A8X6U112</accession>
<proteinExistence type="predicted"/>
<evidence type="ECO:0000313" key="2">
    <source>
        <dbReference type="Proteomes" id="UP000887013"/>
    </source>
</evidence>
<keyword evidence="2" id="KW-1185">Reference proteome</keyword>
<evidence type="ECO:0000313" key="1">
    <source>
        <dbReference type="EMBL" id="GFT78821.1"/>
    </source>
</evidence>
<protein>
    <submittedName>
        <fullName evidence="1">Uncharacterized protein</fullName>
    </submittedName>
</protein>
<dbReference type="EMBL" id="BMAW01022663">
    <property type="protein sequence ID" value="GFT78821.1"/>
    <property type="molecule type" value="Genomic_DNA"/>
</dbReference>
<dbReference type="Proteomes" id="UP000887013">
    <property type="component" value="Unassembled WGS sequence"/>
</dbReference>
<reference evidence="1" key="1">
    <citation type="submission" date="2020-08" db="EMBL/GenBank/DDBJ databases">
        <title>Multicomponent nature underlies the extraordinary mechanical properties of spider dragline silk.</title>
        <authorList>
            <person name="Kono N."/>
            <person name="Nakamura H."/>
            <person name="Mori M."/>
            <person name="Yoshida Y."/>
            <person name="Ohtoshi R."/>
            <person name="Malay A.D."/>
            <person name="Moran D.A.P."/>
            <person name="Tomita M."/>
            <person name="Numata K."/>
            <person name="Arakawa K."/>
        </authorList>
    </citation>
    <scope>NUCLEOTIDE SEQUENCE</scope>
</reference>
<comment type="caution">
    <text evidence="1">The sequence shown here is derived from an EMBL/GenBank/DDBJ whole genome shotgun (WGS) entry which is preliminary data.</text>
</comment>
<dbReference type="AlphaFoldDB" id="A0A8X6U112"/>
<organism evidence="1 2">
    <name type="scientific">Nephila pilipes</name>
    <name type="common">Giant wood spider</name>
    <name type="synonym">Nephila maculata</name>
    <dbReference type="NCBI Taxonomy" id="299642"/>
    <lineage>
        <taxon>Eukaryota</taxon>
        <taxon>Metazoa</taxon>
        <taxon>Ecdysozoa</taxon>
        <taxon>Arthropoda</taxon>
        <taxon>Chelicerata</taxon>
        <taxon>Arachnida</taxon>
        <taxon>Araneae</taxon>
        <taxon>Araneomorphae</taxon>
        <taxon>Entelegynae</taxon>
        <taxon>Araneoidea</taxon>
        <taxon>Nephilidae</taxon>
        <taxon>Nephila</taxon>
    </lineage>
</organism>